<accession>A0AAV7MXL1</accession>
<feature type="compositionally biased region" description="Polar residues" evidence="1">
    <location>
        <begin position="36"/>
        <end position="51"/>
    </location>
</feature>
<sequence>MKGQCDEPIGVSPHTTLTCAAAAPDAREPHDAGFNRTPQLVVTLRPGSSNAGPKEEEKAAFPGGERCIKEKEESSFVGVQPCVSGEEEETAARGTKSVVAPGGGARKPTTLLEKRGKTRRSAPRGKASAIKLPAGQQREKKEPYEEEL</sequence>
<feature type="region of interest" description="Disordered" evidence="1">
    <location>
        <begin position="78"/>
        <end position="148"/>
    </location>
</feature>
<organism evidence="2 3">
    <name type="scientific">Pleurodeles waltl</name>
    <name type="common">Iberian ribbed newt</name>
    <dbReference type="NCBI Taxonomy" id="8319"/>
    <lineage>
        <taxon>Eukaryota</taxon>
        <taxon>Metazoa</taxon>
        <taxon>Chordata</taxon>
        <taxon>Craniata</taxon>
        <taxon>Vertebrata</taxon>
        <taxon>Euteleostomi</taxon>
        <taxon>Amphibia</taxon>
        <taxon>Batrachia</taxon>
        <taxon>Caudata</taxon>
        <taxon>Salamandroidea</taxon>
        <taxon>Salamandridae</taxon>
        <taxon>Pleurodelinae</taxon>
        <taxon>Pleurodeles</taxon>
    </lineage>
</organism>
<protein>
    <submittedName>
        <fullName evidence="2">Uncharacterized protein</fullName>
    </submittedName>
</protein>
<comment type="caution">
    <text evidence="2">The sequence shown here is derived from an EMBL/GenBank/DDBJ whole genome shotgun (WGS) entry which is preliminary data.</text>
</comment>
<dbReference type="EMBL" id="JANPWB010000013">
    <property type="protein sequence ID" value="KAJ1108086.1"/>
    <property type="molecule type" value="Genomic_DNA"/>
</dbReference>
<feature type="compositionally biased region" description="Basic and acidic residues" evidence="1">
    <location>
        <begin position="137"/>
        <end position="148"/>
    </location>
</feature>
<feature type="region of interest" description="Disordered" evidence="1">
    <location>
        <begin position="1"/>
        <end position="66"/>
    </location>
</feature>
<evidence type="ECO:0000256" key="1">
    <source>
        <dbReference type="SAM" id="MobiDB-lite"/>
    </source>
</evidence>
<proteinExistence type="predicted"/>
<dbReference type="Proteomes" id="UP001066276">
    <property type="component" value="Chromosome 9"/>
</dbReference>
<reference evidence="2" key="1">
    <citation type="journal article" date="2022" name="bioRxiv">
        <title>Sequencing and chromosome-scale assembly of the giantPleurodeles waltlgenome.</title>
        <authorList>
            <person name="Brown T."/>
            <person name="Elewa A."/>
            <person name="Iarovenko S."/>
            <person name="Subramanian E."/>
            <person name="Araus A.J."/>
            <person name="Petzold A."/>
            <person name="Susuki M."/>
            <person name="Suzuki K.-i.T."/>
            <person name="Hayashi T."/>
            <person name="Toyoda A."/>
            <person name="Oliveira C."/>
            <person name="Osipova E."/>
            <person name="Leigh N.D."/>
            <person name="Simon A."/>
            <person name="Yun M.H."/>
        </authorList>
    </citation>
    <scope>NUCLEOTIDE SEQUENCE</scope>
    <source>
        <strain evidence="2">20211129_DDA</strain>
        <tissue evidence="2">Liver</tissue>
    </source>
</reference>
<evidence type="ECO:0000313" key="3">
    <source>
        <dbReference type="Proteomes" id="UP001066276"/>
    </source>
</evidence>
<evidence type="ECO:0000313" key="2">
    <source>
        <dbReference type="EMBL" id="KAJ1108086.1"/>
    </source>
</evidence>
<keyword evidence="3" id="KW-1185">Reference proteome</keyword>
<dbReference type="AlphaFoldDB" id="A0AAV7MXL1"/>
<name>A0AAV7MXL1_PLEWA</name>
<gene>
    <name evidence="2" type="ORF">NDU88_005468</name>
</gene>